<dbReference type="GO" id="GO:0006560">
    <property type="term" value="P:proline metabolic process"/>
    <property type="evidence" value="ECO:0007669"/>
    <property type="project" value="UniProtKB-ARBA"/>
</dbReference>
<comment type="catalytic activity">
    <reaction evidence="4">
        <text>L-proline + NADP(+) = 1-pyrroline-2-carboxylate + NADPH + H(+)</text>
        <dbReference type="Rhea" id="RHEA:20317"/>
        <dbReference type="ChEBI" id="CHEBI:15378"/>
        <dbReference type="ChEBI" id="CHEBI:39785"/>
        <dbReference type="ChEBI" id="CHEBI:57783"/>
        <dbReference type="ChEBI" id="CHEBI:58349"/>
        <dbReference type="ChEBI" id="CHEBI:60039"/>
        <dbReference type="EC" id="1.5.1.21"/>
    </reaction>
</comment>
<comment type="similarity">
    <text evidence="1">Belongs to the LDH2/MDH2 oxidoreductase family.</text>
</comment>
<dbReference type="RefSeq" id="WP_122114564.1">
    <property type="nucleotide sequence ID" value="NZ_QOKZ01000025.1"/>
</dbReference>
<proteinExistence type="inferred from homology"/>
<evidence type="ECO:0000256" key="6">
    <source>
        <dbReference type="ARBA" id="ARBA00068106"/>
    </source>
</evidence>
<dbReference type="FunFam" id="3.30.1370.60:FF:000002">
    <property type="entry name" value="Malate/L-lactate family dehydrogenase"/>
    <property type="match status" value="1"/>
</dbReference>
<organism evidence="7 8">
    <name type="scientific">Paracoccus alkanivorans</name>
    <dbReference type="NCBI Taxonomy" id="2116655"/>
    <lineage>
        <taxon>Bacteria</taxon>
        <taxon>Pseudomonadati</taxon>
        <taxon>Pseudomonadota</taxon>
        <taxon>Alphaproteobacteria</taxon>
        <taxon>Rhodobacterales</taxon>
        <taxon>Paracoccaceae</taxon>
        <taxon>Paracoccus</taxon>
    </lineage>
</organism>
<dbReference type="EMBL" id="QOKZ01000025">
    <property type="protein sequence ID" value="RMC29811.1"/>
    <property type="molecule type" value="Genomic_DNA"/>
</dbReference>
<dbReference type="Proteomes" id="UP000273516">
    <property type="component" value="Unassembled WGS sequence"/>
</dbReference>
<keyword evidence="8" id="KW-1185">Reference proteome</keyword>
<evidence type="ECO:0000313" key="7">
    <source>
        <dbReference type="EMBL" id="RMC29811.1"/>
    </source>
</evidence>
<protein>
    <recommendedName>
        <fullName evidence="6">Delta(1)-pyrroline-2-carboxylate/Delta(1)-piperideine-2-carboxylate reductase</fullName>
        <ecNumber evidence="5">1.5.1.21</ecNumber>
    </recommendedName>
</protein>
<evidence type="ECO:0000313" key="8">
    <source>
        <dbReference type="Proteomes" id="UP000273516"/>
    </source>
</evidence>
<dbReference type="PANTHER" id="PTHR11091">
    <property type="entry name" value="OXIDOREDUCTASE-RELATED"/>
    <property type="match status" value="1"/>
</dbReference>
<keyword evidence="2" id="KW-0560">Oxidoreductase</keyword>
<dbReference type="InterPro" id="IPR003767">
    <property type="entry name" value="Malate/L-lactate_DH-like"/>
</dbReference>
<name>A0A3M0LX78_9RHOB</name>
<dbReference type="Gene3D" id="1.10.1530.10">
    <property type="match status" value="1"/>
</dbReference>
<dbReference type="GO" id="GO:0050241">
    <property type="term" value="F:pyrroline-2-carboxylate reductase activity"/>
    <property type="evidence" value="ECO:0007669"/>
    <property type="project" value="UniProtKB-ARBA"/>
</dbReference>
<dbReference type="Pfam" id="PF02615">
    <property type="entry name" value="Ldh_2"/>
    <property type="match status" value="1"/>
</dbReference>
<dbReference type="SUPFAM" id="SSF89733">
    <property type="entry name" value="L-sulfolactate dehydrogenase-like"/>
    <property type="match status" value="1"/>
</dbReference>
<evidence type="ECO:0000256" key="3">
    <source>
        <dbReference type="ARBA" id="ARBA00050122"/>
    </source>
</evidence>
<reference evidence="7 8" key="1">
    <citation type="submission" date="2018-07" db="EMBL/GenBank/DDBJ databases">
        <authorList>
            <person name="Zhang Y."/>
            <person name="Wang L."/>
            <person name="Ma S."/>
        </authorList>
    </citation>
    <scope>NUCLEOTIDE SEQUENCE [LARGE SCALE GENOMIC DNA]</scope>
    <source>
        <strain evidence="7 8">4-2</strain>
    </source>
</reference>
<evidence type="ECO:0000256" key="4">
    <source>
        <dbReference type="ARBA" id="ARBA00052446"/>
    </source>
</evidence>
<dbReference type="PANTHER" id="PTHR11091:SF0">
    <property type="entry name" value="MALATE DEHYDROGENASE"/>
    <property type="match status" value="1"/>
</dbReference>
<dbReference type="EC" id="1.5.1.21" evidence="5"/>
<dbReference type="Gene3D" id="3.30.1370.60">
    <property type="entry name" value="Hypothetical oxidoreductase yiak, domain 2"/>
    <property type="match status" value="1"/>
</dbReference>
<dbReference type="GO" id="GO:0047125">
    <property type="term" value="F:delta1-piperideine-2-carboxylate reductase activity"/>
    <property type="evidence" value="ECO:0007669"/>
    <property type="project" value="UniProtKB-EC"/>
</dbReference>
<dbReference type="AlphaFoldDB" id="A0A3M0LX78"/>
<dbReference type="InterPro" id="IPR043143">
    <property type="entry name" value="Mal/L-sulf/L-lact_DH-like_NADP"/>
</dbReference>
<gene>
    <name evidence="7" type="ORF">C9E81_22375</name>
</gene>
<comment type="catalytic activity">
    <reaction evidence="3">
        <text>L-pipecolate + NADP(+) = Delta(1)-piperideine-2-carboxylate + NADPH + H(+)</text>
        <dbReference type="Rhea" id="RHEA:12524"/>
        <dbReference type="ChEBI" id="CHEBI:15378"/>
        <dbReference type="ChEBI" id="CHEBI:57783"/>
        <dbReference type="ChEBI" id="CHEBI:58349"/>
        <dbReference type="ChEBI" id="CHEBI:61185"/>
        <dbReference type="ChEBI" id="CHEBI:77631"/>
        <dbReference type="EC" id="1.5.1.21"/>
    </reaction>
</comment>
<sequence>MTGEQALDTQRTGQRITECDLAFLLARIFRRNGCSERTATVLAANCASAEAAGSLSHGIFRIDGYVSTLRSGWVDGAAEPQIEAPAPGYLRVDARNGFAQPAFLQAREDFVARIRANGIAFMAIKDSHHFGALWPDVTPFAEEGLIALSLVNSFACSIPAGAEKPLFGTNPIAFAAPIEGSAPLVFDFATTSMANGDVQIAARAGRMLPPGMGVDSNGTPTCNPKEILDGGSLVPFGGHKGSAISMMIELMVAGLTGGQFSFEVDWSAHPGAQTPRTGQIFIGIDPEFSGGAGFVEKAGEFISRLSDAGLTTYPGYRRWKGRGTQDIGISTEDYRRLNEYAQGEL</sequence>
<comment type="caution">
    <text evidence="7">The sequence shown here is derived from an EMBL/GenBank/DDBJ whole genome shotgun (WGS) entry which is preliminary data.</text>
</comment>
<dbReference type="OrthoDB" id="9811519at2"/>
<evidence type="ECO:0000256" key="2">
    <source>
        <dbReference type="ARBA" id="ARBA00023002"/>
    </source>
</evidence>
<evidence type="ECO:0000256" key="1">
    <source>
        <dbReference type="ARBA" id="ARBA00006056"/>
    </source>
</evidence>
<evidence type="ECO:0000256" key="5">
    <source>
        <dbReference type="ARBA" id="ARBA00066966"/>
    </source>
</evidence>
<accession>A0A3M0LX78</accession>
<dbReference type="InterPro" id="IPR043144">
    <property type="entry name" value="Mal/L-sulf/L-lact_DH-like_ah"/>
</dbReference>
<dbReference type="InterPro" id="IPR036111">
    <property type="entry name" value="Mal/L-sulfo/L-lacto_DH-like_sf"/>
</dbReference>